<dbReference type="GeneID" id="87755070"/>
<keyword evidence="2" id="KW-1185">Reference proteome</keyword>
<dbReference type="RefSeq" id="WP_091362561.1">
    <property type="nucleotide sequence ID" value="NZ_FMXA01000003.1"/>
</dbReference>
<dbReference type="Proteomes" id="UP000199689">
    <property type="component" value="Unassembled WGS sequence"/>
</dbReference>
<dbReference type="SUPFAM" id="SSF144010">
    <property type="entry name" value="CofE-like"/>
    <property type="match status" value="1"/>
</dbReference>
<accession>A0A1G5UTW1</accession>
<protein>
    <submittedName>
        <fullName evidence="1">Uncharacterized protein</fullName>
    </submittedName>
</protein>
<dbReference type="AlphaFoldDB" id="A0A1G5UTW1"/>
<dbReference type="EMBL" id="FMXA01000003">
    <property type="protein sequence ID" value="SDA37050.1"/>
    <property type="molecule type" value="Genomic_DNA"/>
</dbReference>
<dbReference type="STRING" id="209880.SAMN02910343_00014"/>
<name>A0A1G5UTW1_9FIRM</name>
<sequence length="212" mass="23682">MAELMVVPVSTSVLTSVDTWETIISSCVGTVHPEDVICLTGEAAAIMQNRYIRPEEMQPGFLERFFCRLLPEDDPFSNLYVMASAMAVAGKWKTILWHIIGRLCALAGYEDVFFIHCPKADFSCAVTEALPPYDKCIIYRPFPVKKLCEEIVERVGAYGAVIVETREWKKVTILGTSRKVSARKAAHILAKAPFSSGKQYIPMAIIRNYVQG</sequence>
<proteinExistence type="predicted"/>
<gene>
    <name evidence="1" type="ORF">SAMN02910343_00014</name>
</gene>
<dbReference type="OrthoDB" id="9763290at2"/>
<organism evidence="1 2">
    <name type="scientific">Allisonella histaminiformans</name>
    <dbReference type="NCBI Taxonomy" id="209880"/>
    <lineage>
        <taxon>Bacteria</taxon>
        <taxon>Bacillati</taxon>
        <taxon>Bacillota</taxon>
        <taxon>Negativicutes</taxon>
        <taxon>Veillonellales</taxon>
        <taxon>Veillonellaceae</taxon>
        <taxon>Allisonella</taxon>
    </lineage>
</organism>
<evidence type="ECO:0000313" key="2">
    <source>
        <dbReference type="Proteomes" id="UP000199689"/>
    </source>
</evidence>
<reference evidence="1 2" key="1">
    <citation type="submission" date="2016-10" db="EMBL/GenBank/DDBJ databases">
        <authorList>
            <person name="de Groot N.N."/>
        </authorList>
    </citation>
    <scope>NUCLEOTIDE SEQUENCE [LARGE SCALE GENOMIC DNA]</scope>
    <source>
        <strain evidence="1 2">DSM 15230</strain>
    </source>
</reference>
<evidence type="ECO:0000313" key="1">
    <source>
        <dbReference type="EMBL" id="SDA37050.1"/>
    </source>
</evidence>